<dbReference type="InterPro" id="IPR001173">
    <property type="entry name" value="Glyco_trans_2-like"/>
</dbReference>
<name>A0ABU3C9V9_9FLAO</name>
<keyword evidence="3" id="KW-1185">Reference proteome</keyword>
<dbReference type="RefSeq" id="WP_311534669.1">
    <property type="nucleotide sequence ID" value="NZ_JAVRHQ010000009.1"/>
</dbReference>
<dbReference type="EMBL" id="JAVRHQ010000009">
    <property type="protein sequence ID" value="MDT0643048.1"/>
    <property type="molecule type" value="Genomic_DNA"/>
</dbReference>
<evidence type="ECO:0000259" key="1">
    <source>
        <dbReference type="Pfam" id="PF00535"/>
    </source>
</evidence>
<keyword evidence="2" id="KW-0808">Transferase</keyword>
<dbReference type="Proteomes" id="UP001262889">
    <property type="component" value="Unassembled WGS sequence"/>
</dbReference>
<gene>
    <name evidence="2" type="ORF">RM553_09435</name>
</gene>
<dbReference type="PANTHER" id="PTHR22916:SF3">
    <property type="entry name" value="UDP-GLCNAC:BETAGAL BETA-1,3-N-ACETYLGLUCOSAMINYLTRANSFERASE-LIKE PROTEIN 1"/>
    <property type="match status" value="1"/>
</dbReference>
<dbReference type="InterPro" id="IPR029044">
    <property type="entry name" value="Nucleotide-diphossugar_trans"/>
</dbReference>
<organism evidence="2 3">
    <name type="scientific">Autumnicola tepida</name>
    <dbReference type="NCBI Taxonomy" id="3075595"/>
    <lineage>
        <taxon>Bacteria</taxon>
        <taxon>Pseudomonadati</taxon>
        <taxon>Bacteroidota</taxon>
        <taxon>Flavobacteriia</taxon>
        <taxon>Flavobacteriales</taxon>
        <taxon>Flavobacteriaceae</taxon>
        <taxon>Autumnicola</taxon>
    </lineage>
</organism>
<dbReference type="SUPFAM" id="SSF53448">
    <property type="entry name" value="Nucleotide-diphospho-sugar transferases"/>
    <property type="match status" value="1"/>
</dbReference>
<reference evidence="2 3" key="1">
    <citation type="submission" date="2023-09" db="EMBL/GenBank/DDBJ databases">
        <authorList>
            <person name="Rey-Velasco X."/>
        </authorList>
    </citation>
    <scope>NUCLEOTIDE SEQUENCE [LARGE SCALE GENOMIC DNA]</scope>
    <source>
        <strain evidence="2 3">F363</strain>
    </source>
</reference>
<dbReference type="GO" id="GO:0016757">
    <property type="term" value="F:glycosyltransferase activity"/>
    <property type="evidence" value="ECO:0007669"/>
    <property type="project" value="UniProtKB-KW"/>
</dbReference>
<dbReference type="Gene3D" id="3.90.550.10">
    <property type="entry name" value="Spore Coat Polysaccharide Biosynthesis Protein SpsA, Chain A"/>
    <property type="match status" value="1"/>
</dbReference>
<protein>
    <submittedName>
        <fullName evidence="2">Glycosyltransferase</fullName>
        <ecNumber evidence="2">2.4.-.-</ecNumber>
    </submittedName>
</protein>
<proteinExistence type="predicted"/>
<accession>A0ABU3C9V9</accession>
<evidence type="ECO:0000313" key="3">
    <source>
        <dbReference type="Proteomes" id="UP001262889"/>
    </source>
</evidence>
<comment type="caution">
    <text evidence="2">The sequence shown here is derived from an EMBL/GenBank/DDBJ whole genome shotgun (WGS) entry which is preliminary data.</text>
</comment>
<dbReference type="Pfam" id="PF00535">
    <property type="entry name" value="Glycos_transf_2"/>
    <property type="match status" value="1"/>
</dbReference>
<keyword evidence="2" id="KW-0328">Glycosyltransferase</keyword>
<sequence>MNLPLISIILPVYNRERYVADAIESILKQTYENFELIIIDDGSTDDSIEFIEKYDDSRIKLFQLPFNQGLSTARNRGIENSKGKYIAFMDSDDISHPQRLVKQIEILETNEEIWVCGSWLKLMNSGVIIKHRKDHKELLCQMLINCPLSIGAVSMRAEIFEKEKFNEKLRFGEDYEFWSRVIWKTRLYNLQESLLFYRIHENQNSIENIHSQKLLDIQIRLKMFKKLAYDQKRFPDNLIKKHFLFDEYISVKEFAQFLRWLEHIDEQNRIEQIYPSLELHGILCQIRKKLIHQIYFIESKIGIDKYWRFRALGILKWADTIDVLRKKIKSSMRKR</sequence>
<dbReference type="EC" id="2.4.-.-" evidence="2"/>
<dbReference type="PANTHER" id="PTHR22916">
    <property type="entry name" value="GLYCOSYLTRANSFERASE"/>
    <property type="match status" value="1"/>
</dbReference>
<feature type="domain" description="Glycosyltransferase 2-like" evidence="1">
    <location>
        <begin position="7"/>
        <end position="134"/>
    </location>
</feature>
<evidence type="ECO:0000313" key="2">
    <source>
        <dbReference type="EMBL" id="MDT0643048.1"/>
    </source>
</evidence>